<comment type="function">
    <text evidence="2">Counteracts the endogenous Pycsar antiviral defense system. Phosphodiesterase that enables metal-dependent hydrolysis of host cyclic nucleotide Pycsar defense signals such as cCMP and cUMP.</text>
</comment>
<evidence type="ECO:0000256" key="3">
    <source>
        <dbReference type="ARBA" id="ARBA00048505"/>
    </source>
</evidence>
<dbReference type="InterPro" id="IPR036866">
    <property type="entry name" value="RibonucZ/Hydroxyglut_hydro"/>
</dbReference>
<evidence type="ECO:0000313" key="5">
    <source>
        <dbReference type="EMBL" id="MFD0871826.1"/>
    </source>
</evidence>
<protein>
    <submittedName>
        <fullName evidence="5">MBL fold metallo-hydrolase</fullName>
    </submittedName>
</protein>
<dbReference type="RefSeq" id="WP_379291018.1">
    <property type="nucleotide sequence ID" value="NZ_JBHTIU010000090.1"/>
</dbReference>
<name>A0ABW3DG26_9BACL</name>
<dbReference type="InterPro" id="IPR001279">
    <property type="entry name" value="Metallo-B-lactamas"/>
</dbReference>
<evidence type="ECO:0000256" key="2">
    <source>
        <dbReference type="ARBA" id="ARBA00034301"/>
    </source>
</evidence>
<sequence>MKLTFLGTGAAEGIPSPFCDCVTCEHARANGGRNIRRRQSVIVNDHMLIDLGPDLFASCALLGLSLCSIETVLITHSHSDHFDPNNLRMRAKAFRLATELPEITMIAGPSVWMKWDESGGSDQHSQIRRVPILPGRLIQASGYTIRSIEASHQSRIGDAMNYIINDGKVTLLYASDSGLYTEAVWKELEGFRFDGVVLEGTIWGHPSGKEHLNEKDFGTMLERMRQIGAVTDKTTVVATHFSHQGGAGPHEEIEAKAQRMGALCAYDGLTVHIEPAEEV</sequence>
<evidence type="ECO:0000256" key="1">
    <source>
        <dbReference type="ARBA" id="ARBA00034221"/>
    </source>
</evidence>
<dbReference type="PANTHER" id="PTHR42663:SF6">
    <property type="entry name" value="HYDROLASE C777.06C-RELATED"/>
    <property type="match status" value="1"/>
</dbReference>
<dbReference type="Gene3D" id="3.60.15.10">
    <property type="entry name" value="Ribonuclease Z/Hydroxyacylglutathione hydrolase-like"/>
    <property type="match status" value="1"/>
</dbReference>
<comment type="catalytic activity">
    <reaction evidence="3">
        <text>3',5'-cyclic UMP + H2O = UMP + H(+)</text>
        <dbReference type="Rhea" id="RHEA:70575"/>
        <dbReference type="ChEBI" id="CHEBI:15377"/>
        <dbReference type="ChEBI" id="CHEBI:15378"/>
        <dbReference type="ChEBI" id="CHEBI:57865"/>
        <dbReference type="ChEBI" id="CHEBI:184387"/>
    </reaction>
    <physiologicalReaction direction="left-to-right" evidence="3">
        <dbReference type="Rhea" id="RHEA:70576"/>
    </physiologicalReaction>
</comment>
<dbReference type="SUPFAM" id="SSF56281">
    <property type="entry name" value="Metallo-hydrolase/oxidoreductase"/>
    <property type="match status" value="1"/>
</dbReference>
<proteinExistence type="predicted"/>
<dbReference type="EMBL" id="JBHTIU010000090">
    <property type="protein sequence ID" value="MFD0871826.1"/>
    <property type="molecule type" value="Genomic_DNA"/>
</dbReference>
<accession>A0ABW3DG26</accession>
<gene>
    <name evidence="5" type="ORF">ACFQ03_22115</name>
</gene>
<comment type="catalytic activity">
    <reaction evidence="1">
        <text>3',5'-cyclic CMP + H2O = CMP + H(+)</text>
        <dbReference type="Rhea" id="RHEA:72675"/>
        <dbReference type="ChEBI" id="CHEBI:15377"/>
        <dbReference type="ChEBI" id="CHEBI:15378"/>
        <dbReference type="ChEBI" id="CHEBI:58003"/>
        <dbReference type="ChEBI" id="CHEBI:60377"/>
    </reaction>
    <physiologicalReaction direction="left-to-right" evidence="1">
        <dbReference type="Rhea" id="RHEA:72676"/>
    </physiologicalReaction>
</comment>
<feature type="domain" description="Metallo-beta-lactamase" evidence="4">
    <location>
        <begin position="48"/>
        <end position="241"/>
    </location>
</feature>
<evidence type="ECO:0000259" key="4">
    <source>
        <dbReference type="Pfam" id="PF12706"/>
    </source>
</evidence>
<dbReference type="PANTHER" id="PTHR42663">
    <property type="entry name" value="HYDROLASE C777.06C-RELATED-RELATED"/>
    <property type="match status" value="1"/>
</dbReference>
<dbReference type="Pfam" id="PF12706">
    <property type="entry name" value="Lactamase_B_2"/>
    <property type="match status" value="1"/>
</dbReference>
<evidence type="ECO:0000313" key="6">
    <source>
        <dbReference type="Proteomes" id="UP001597120"/>
    </source>
</evidence>
<comment type="caution">
    <text evidence="5">The sequence shown here is derived from an EMBL/GenBank/DDBJ whole genome shotgun (WGS) entry which is preliminary data.</text>
</comment>
<dbReference type="Proteomes" id="UP001597120">
    <property type="component" value="Unassembled WGS sequence"/>
</dbReference>
<reference evidence="6" key="1">
    <citation type="journal article" date="2019" name="Int. J. Syst. Evol. Microbiol.">
        <title>The Global Catalogue of Microorganisms (GCM) 10K type strain sequencing project: providing services to taxonomists for standard genome sequencing and annotation.</title>
        <authorList>
            <consortium name="The Broad Institute Genomics Platform"/>
            <consortium name="The Broad Institute Genome Sequencing Center for Infectious Disease"/>
            <person name="Wu L."/>
            <person name="Ma J."/>
        </authorList>
    </citation>
    <scope>NUCLEOTIDE SEQUENCE [LARGE SCALE GENOMIC DNA]</scope>
    <source>
        <strain evidence="6">CCUG 57263</strain>
    </source>
</reference>
<organism evidence="5 6">
    <name type="scientific">Paenibacillus residui</name>
    <dbReference type="NCBI Taxonomy" id="629724"/>
    <lineage>
        <taxon>Bacteria</taxon>
        <taxon>Bacillati</taxon>
        <taxon>Bacillota</taxon>
        <taxon>Bacilli</taxon>
        <taxon>Bacillales</taxon>
        <taxon>Paenibacillaceae</taxon>
        <taxon>Paenibacillus</taxon>
    </lineage>
</organism>
<keyword evidence="6" id="KW-1185">Reference proteome</keyword>